<dbReference type="InterPro" id="IPR005230">
    <property type="entry name" value="TraB_bac"/>
</dbReference>
<feature type="transmembrane region" description="Helical" evidence="1">
    <location>
        <begin position="296"/>
        <end position="317"/>
    </location>
</feature>
<dbReference type="EMBL" id="CP001338">
    <property type="protein sequence ID" value="ACL16858.1"/>
    <property type="molecule type" value="Genomic_DNA"/>
</dbReference>
<dbReference type="Proteomes" id="UP000002457">
    <property type="component" value="Chromosome"/>
</dbReference>
<feature type="transmembrane region" description="Helical" evidence="1">
    <location>
        <begin position="346"/>
        <end position="372"/>
    </location>
</feature>
<evidence type="ECO:0000313" key="3">
    <source>
        <dbReference type="Proteomes" id="UP000002457"/>
    </source>
</evidence>
<dbReference type="CDD" id="cd14726">
    <property type="entry name" value="TraB_PrgY-like"/>
    <property type="match status" value="1"/>
</dbReference>
<dbReference type="HOGENOM" id="CLU_032780_1_0_2"/>
<name>B8GIP5_METPE</name>
<feature type="transmembrane region" description="Helical" evidence="1">
    <location>
        <begin position="262"/>
        <end position="284"/>
    </location>
</feature>
<dbReference type="GeneID" id="7271090"/>
<dbReference type="InterPro" id="IPR046345">
    <property type="entry name" value="TraB_PrgY-like"/>
</dbReference>
<dbReference type="PANTHER" id="PTHR21530">
    <property type="entry name" value="PHEROMONE SHUTDOWN PROTEIN"/>
    <property type="match status" value="1"/>
</dbReference>
<evidence type="ECO:0000313" key="2">
    <source>
        <dbReference type="EMBL" id="ACL16858.1"/>
    </source>
</evidence>
<dbReference type="OrthoDB" id="185689at2157"/>
<gene>
    <name evidence="2" type="ordered locus">Mpal_1545</name>
</gene>
<reference evidence="2 3" key="1">
    <citation type="journal article" date="2015" name="Genome Announc.">
        <title>Complete Genome Sequence of Methanosphaerula palustris E1-9CT, a Hydrogenotrophic Methanogen Isolated from a Minerotrophic Fen Peatland.</title>
        <authorList>
            <person name="Cadillo-Quiroz H."/>
            <person name="Browne P."/>
            <person name="Kyrpides N."/>
            <person name="Woyke T."/>
            <person name="Goodwin L."/>
            <person name="Detter C."/>
            <person name="Yavitt J.B."/>
            <person name="Zinder S.H."/>
        </authorList>
    </citation>
    <scope>NUCLEOTIDE SEQUENCE [LARGE SCALE GENOMIC DNA]</scope>
    <source>
        <strain evidence="3">ATCC BAA-1556 / DSM 19958 / E1-9c</strain>
    </source>
</reference>
<dbReference type="InterPro" id="IPR002816">
    <property type="entry name" value="TraB/PrgY/GumN_fam"/>
</dbReference>
<proteinExistence type="predicted"/>
<dbReference type="KEGG" id="mpl:Mpal_1545"/>
<keyword evidence="3" id="KW-1185">Reference proteome</keyword>
<accession>B8GIP5</accession>
<dbReference type="NCBIfam" id="TIGR00261">
    <property type="entry name" value="traB"/>
    <property type="match status" value="1"/>
</dbReference>
<keyword evidence="1" id="KW-0812">Transmembrane</keyword>
<evidence type="ECO:0000256" key="1">
    <source>
        <dbReference type="SAM" id="Phobius"/>
    </source>
</evidence>
<organism evidence="2 3">
    <name type="scientific">Methanosphaerula palustris (strain ATCC BAA-1556 / DSM 19958 / E1-9c)</name>
    <dbReference type="NCBI Taxonomy" id="521011"/>
    <lineage>
        <taxon>Archaea</taxon>
        <taxon>Methanobacteriati</taxon>
        <taxon>Methanobacteriota</taxon>
        <taxon>Stenosarchaea group</taxon>
        <taxon>Methanomicrobia</taxon>
        <taxon>Methanomicrobiales</taxon>
        <taxon>Methanoregulaceae</taxon>
        <taxon>Methanosphaerula</taxon>
    </lineage>
</organism>
<dbReference type="RefSeq" id="WP_012618177.1">
    <property type="nucleotide sequence ID" value="NC_011832.1"/>
</dbReference>
<keyword evidence="1" id="KW-1133">Transmembrane helix</keyword>
<keyword evidence="1" id="KW-0472">Membrane</keyword>
<dbReference type="PANTHER" id="PTHR21530:SF7">
    <property type="entry name" value="TRAB DOMAIN-CONTAINING PROTEIN"/>
    <property type="match status" value="1"/>
</dbReference>
<dbReference type="AlphaFoldDB" id="B8GIP5"/>
<dbReference type="STRING" id="521011.Mpal_1545"/>
<dbReference type="Pfam" id="PF01963">
    <property type="entry name" value="TraB_PrgY_gumN"/>
    <property type="match status" value="1"/>
</dbReference>
<feature type="transmembrane region" description="Helical" evidence="1">
    <location>
        <begin position="234"/>
        <end position="255"/>
    </location>
</feature>
<sequence>MGEVRLIGTAHVSQESVDEVLAEIDAFTPDVIAVELDAGRYAGLKKQGEAPEVDDILKGGNFNQLLIQWVLGYIQRKIGMDVGVEPGAEMKAAIQAAEERGVQIGLIDRDIGITLQRFWGGMTIWEKCKMIYALGASLIGVDEGEIDIESLKQQDVISAALEEFRKFSPNGAKALIDERDAYLAHQIIGLSGRFERVLVVIGAGHRKGIEGYLLDPASLPPMADLTTKAKSYPWGKIIGIVMILMFAFILITIIFSGVGFNVLLWALLYWVILHGVLTAVFTLAAGGHPLSALTGFLVSGYTAVNPILAAGWFSAIVEAKIRKPTKQDLHKIFEAESFSEMRKNSLFRVVMVAALANVGSTIGTFAYFFLIFPALGIDPGVMMGQGMTNFWHWLTMLI</sequence>
<dbReference type="eggNOG" id="arCOG02142">
    <property type="taxonomic scope" value="Archaea"/>
</dbReference>
<protein>
    <submittedName>
        <fullName evidence="2">TraB family protein</fullName>
    </submittedName>
</protein>